<organism evidence="1 2">
    <name type="scientific">Opisthorchis viverrini</name>
    <name type="common">Southeast Asian liver fluke</name>
    <dbReference type="NCBI Taxonomy" id="6198"/>
    <lineage>
        <taxon>Eukaryota</taxon>
        <taxon>Metazoa</taxon>
        <taxon>Spiralia</taxon>
        <taxon>Lophotrochozoa</taxon>
        <taxon>Platyhelminthes</taxon>
        <taxon>Trematoda</taxon>
        <taxon>Digenea</taxon>
        <taxon>Opisthorchiida</taxon>
        <taxon>Opisthorchiata</taxon>
        <taxon>Opisthorchiidae</taxon>
        <taxon>Opisthorchis</taxon>
    </lineage>
</organism>
<protein>
    <submittedName>
        <fullName evidence="1">Uncharacterized protein</fullName>
    </submittedName>
</protein>
<reference evidence="1 2" key="1">
    <citation type="submission" date="2013-11" db="EMBL/GenBank/DDBJ databases">
        <title>Opisthorchis viverrini - life in the bile duct.</title>
        <authorList>
            <person name="Young N.D."/>
            <person name="Nagarajan N."/>
            <person name="Lin S.J."/>
            <person name="Korhonen P.K."/>
            <person name="Jex A.R."/>
            <person name="Hall R.S."/>
            <person name="Safavi-Hemami H."/>
            <person name="Kaewkong W."/>
            <person name="Bertrand D."/>
            <person name="Gao S."/>
            <person name="Seet Q."/>
            <person name="Wongkham S."/>
            <person name="Teh B.T."/>
            <person name="Wongkham C."/>
            <person name="Intapan P.M."/>
            <person name="Maleewong W."/>
            <person name="Yang X."/>
            <person name="Hu M."/>
            <person name="Wang Z."/>
            <person name="Hofmann A."/>
            <person name="Sternberg P.W."/>
            <person name="Tan P."/>
            <person name="Wang J."/>
            <person name="Gasser R.B."/>
        </authorList>
    </citation>
    <scope>NUCLEOTIDE SEQUENCE [LARGE SCALE GENOMIC DNA]</scope>
</reference>
<proteinExistence type="predicted"/>
<dbReference type="GeneID" id="20316969"/>
<keyword evidence="2" id="KW-1185">Reference proteome</keyword>
<dbReference type="CTD" id="20316969"/>
<evidence type="ECO:0000313" key="2">
    <source>
        <dbReference type="Proteomes" id="UP000054324"/>
    </source>
</evidence>
<dbReference type="Proteomes" id="UP000054324">
    <property type="component" value="Unassembled WGS sequence"/>
</dbReference>
<dbReference type="AlphaFoldDB" id="A0A074ZXZ0"/>
<name>A0A074ZXZ0_OPIVI</name>
<gene>
    <name evidence="1" type="ORF">T265_02781</name>
</gene>
<dbReference type="RefSeq" id="XP_009165370.1">
    <property type="nucleotide sequence ID" value="XM_009167106.1"/>
</dbReference>
<evidence type="ECO:0000313" key="1">
    <source>
        <dbReference type="EMBL" id="KER30847.1"/>
    </source>
</evidence>
<dbReference type="KEGG" id="ovi:T265_02781"/>
<sequence length="88" mass="10443">MKRPTLVNRDRQHYCAEYRTTDNPTHPVVSHLLGIKRAHDIVNNSYNDRYRPYRQQTVESQKIVSNYFTCVGRHELNSEAAMTQLYMN</sequence>
<accession>A0A074ZXZ0</accession>
<dbReference type="OrthoDB" id="10448939at2759"/>
<dbReference type="EMBL" id="KL596654">
    <property type="protein sequence ID" value="KER30847.1"/>
    <property type="molecule type" value="Genomic_DNA"/>
</dbReference>